<proteinExistence type="predicted"/>
<dbReference type="InterPro" id="IPR011990">
    <property type="entry name" value="TPR-like_helical_dom_sf"/>
</dbReference>
<dbReference type="EMBL" id="CAJNNV010005377">
    <property type="protein sequence ID" value="CAE8591997.1"/>
    <property type="molecule type" value="Genomic_DNA"/>
</dbReference>
<evidence type="ECO:0000256" key="1">
    <source>
        <dbReference type="ARBA" id="ARBA00022737"/>
    </source>
</evidence>
<dbReference type="PROSITE" id="PS51375">
    <property type="entry name" value="PPR"/>
    <property type="match status" value="2"/>
</dbReference>
<keyword evidence="1" id="KW-0677">Repeat</keyword>
<keyword evidence="4" id="KW-1185">Reference proteome</keyword>
<dbReference type="InterPro" id="IPR002885">
    <property type="entry name" value="PPR_rpt"/>
</dbReference>
<dbReference type="NCBIfam" id="TIGR00756">
    <property type="entry name" value="PPR"/>
    <property type="match status" value="2"/>
</dbReference>
<dbReference type="PANTHER" id="PTHR47447">
    <property type="entry name" value="OS03G0856100 PROTEIN"/>
    <property type="match status" value="1"/>
</dbReference>
<dbReference type="Gene3D" id="1.25.40.10">
    <property type="entry name" value="Tetratricopeptide repeat domain"/>
    <property type="match status" value="1"/>
</dbReference>
<feature type="repeat" description="PPR" evidence="2">
    <location>
        <begin position="9"/>
        <end position="43"/>
    </location>
</feature>
<dbReference type="Pfam" id="PF13041">
    <property type="entry name" value="PPR_2"/>
    <property type="match status" value="1"/>
</dbReference>
<dbReference type="AlphaFoldDB" id="A0A813DRT1"/>
<name>A0A813DRT1_POLGL</name>
<dbReference type="OrthoDB" id="185373at2759"/>
<accession>A0A813DRT1</accession>
<feature type="repeat" description="PPR" evidence="2">
    <location>
        <begin position="44"/>
        <end position="80"/>
    </location>
</feature>
<evidence type="ECO:0000256" key="2">
    <source>
        <dbReference type="PROSITE-ProRule" id="PRU00708"/>
    </source>
</evidence>
<evidence type="ECO:0008006" key="5">
    <source>
        <dbReference type="Google" id="ProtNLM"/>
    </source>
</evidence>
<sequence length="123" mass="13246">MQAMQAQPDIVSYNSVLKACSRAGLADKAWEWLQAMGQASLQPTVVSYTSAMNACGRAKPANPELARHIFEEMVAAGVELDRVALRSVSRLLGQGYVAQALCSRPADVTVPERVASAQVEQKK</sequence>
<dbReference type="Proteomes" id="UP000654075">
    <property type="component" value="Unassembled WGS sequence"/>
</dbReference>
<comment type="caution">
    <text evidence="3">The sequence shown here is derived from an EMBL/GenBank/DDBJ whole genome shotgun (WGS) entry which is preliminary data.</text>
</comment>
<protein>
    <recommendedName>
        <fullName evidence="5">Pentacotripeptide-repeat region of PRORP domain-containing protein</fullName>
    </recommendedName>
</protein>
<organism evidence="3 4">
    <name type="scientific">Polarella glacialis</name>
    <name type="common">Dinoflagellate</name>
    <dbReference type="NCBI Taxonomy" id="89957"/>
    <lineage>
        <taxon>Eukaryota</taxon>
        <taxon>Sar</taxon>
        <taxon>Alveolata</taxon>
        <taxon>Dinophyceae</taxon>
        <taxon>Suessiales</taxon>
        <taxon>Suessiaceae</taxon>
        <taxon>Polarella</taxon>
    </lineage>
</organism>
<evidence type="ECO:0000313" key="3">
    <source>
        <dbReference type="EMBL" id="CAE8591997.1"/>
    </source>
</evidence>
<dbReference type="PANTHER" id="PTHR47447:SF17">
    <property type="entry name" value="OS12G0638900 PROTEIN"/>
    <property type="match status" value="1"/>
</dbReference>
<gene>
    <name evidence="3" type="ORF">PGLA1383_LOCUS10655</name>
</gene>
<reference evidence="3" key="1">
    <citation type="submission" date="2021-02" db="EMBL/GenBank/DDBJ databases">
        <authorList>
            <person name="Dougan E. K."/>
            <person name="Rhodes N."/>
            <person name="Thang M."/>
            <person name="Chan C."/>
        </authorList>
    </citation>
    <scope>NUCLEOTIDE SEQUENCE</scope>
</reference>
<feature type="non-terminal residue" evidence="3">
    <location>
        <position position="1"/>
    </location>
</feature>
<evidence type="ECO:0000313" key="4">
    <source>
        <dbReference type="Proteomes" id="UP000654075"/>
    </source>
</evidence>